<dbReference type="Proteomes" id="UP000570514">
    <property type="component" value="Unassembled WGS sequence"/>
</dbReference>
<sequence length="97" mass="10713">MDNQTSGDFEAVKQDVKDLKTDSSALAGHLRNKASDGINGTLGRIEETVSDIWDRVSRTSTQSYEAVERNVEERPMMAVLAAFAIGASVGWLLDRRR</sequence>
<dbReference type="EMBL" id="JAASRM010000001">
    <property type="protein sequence ID" value="NIK89217.1"/>
    <property type="molecule type" value="Genomic_DNA"/>
</dbReference>
<dbReference type="AlphaFoldDB" id="A0A846N260"/>
<evidence type="ECO:0000313" key="2">
    <source>
        <dbReference type="EMBL" id="NIK89217.1"/>
    </source>
</evidence>
<evidence type="ECO:0000256" key="1">
    <source>
        <dbReference type="SAM" id="Phobius"/>
    </source>
</evidence>
<name>A0A846N260_9PROT</name>
<organism evidence="2 3">
    <name type="scientific">Rhizomicrobium palustre</name>
    <dbReference type="NCBI Taxonomy" id="189966"/>
    <lineage>
        <taxon>Bacteria</taxon>
        <taxon>Pseudomonadati</taxon>
        <taxon>Pseudomonadota</taxon>
        <taxon>Alphaproteobacteria</taxon>
        <taxon>Micropepsales</taxon>
        <taxon>Micropepsaceae</taxon>
        <taxon>Rhizomicrobium</taxon>
    </lineage>
</organism>
<protein>
    <submittedName>
        <fullName evidence="2">ElaB/YqjD/DUF883 family membrane-anchored ribosome-binding protein</fullName>
    </submittedName>
</protein>
<comment type="caution">
    <text evidence="2">The sequence shown here is derived from an EMBL/GenBank/DDBJ whole genome shotgun (WGS) entry which is preliminary data.</text>
</comment>
<keyword evidence="1" id="KW-0812">Transmembrane</keyword>
<accession>A0A846N260</accession>
<gene>
    <name evidence="2" type="ORF">FHS83_002535</name>
</gene>
<keyword evidence="1" id="KW-1133">Transmembrane helix</keyword>
<proteinExistence type="predicted"/>
<reference evidence="2 3" key="1">
    <citation type="submission" date="2020-03" db="EMBL/GenBank/DDBJ databases">
        <title>Genomic Encyclopedia of Type Strains, Phase IV (KMG-IV): sequencing the most valuable type-strain genomes for metagenomic binning, comparative biology and taxonomic classification.</title>
        <authorList>
            <person name="Goeker M."/>
        </authorList>
    </citation>
    <scope>NUCLEOTIDE SEQUENCE [LARGE SCALE GENOMIC DNA]</scope>
    <source>
        <strain evidence="2 3">DSM 19867</strain>
    </source>
</reference>
<keyword evidence="3" id="KW-1185">Reference proteome</keyword>
<dbReference type="RefSeq" id="WP_167083323.1">
    <property type="nucleotide sequence ID" value="NZ_BAAADC010000001.1"/>
</dbReference>
<feature type="transmembrane region" description="Helical" evidence="1">
    <location>
        <begin position="76"/>
        <end position="93"/>
    </location>
</feature>
<evidence type="ECO:0000313" key="3">
    <source>
        <dbReference type="Proteomes" id="UP000570514"/>
    </source>
</evidence>
<keyword evidence="1" id="KW-0472">Membrane</keyword>